<evidence type="ECO:0000256" key="3">
    <source>
        <dbReference type="PROSITE-ProRule" id="PRU01006"/>
    </source>
</evidence>
<keyword evidence="1" id="KW-0813">Transport</keyword>
<dbReference type="GO" id="GO:0030897">
    <property type="term" value="C:HOPS complex"/>
    <property type="evidence" value="ECO:0007669"/>
    <property type="project" value="TreeGrafter"/>
</dbReference>
<dbReference type="InterPro" id="IPR000547">
    <property type="entry name" value="Clathrin_H-chain/VPS_repeat"/>
</dbReference>
<dbReference type="EMBL" id="LWCA01000317">
    <property type="protein sequence ID" value="OAF69223.1"/>
    <property type="molecule type" value="Genomic_DNA"/>
</dbReference>
<accession>A0A177B6F0</accession>
<dbReference type="AlphaFoldDB" id="A0A177B6F0"/>
<feature type="repeat" description="CHCR" evidence="3">
    <location>
        <begin position="405"/>
        <end position="549"/>
    </location>
</feature>
<reference evidence="4 5" key="1">
    <citation type="submission" date="2016-04" db="EMBL/GenBank/DDBJ databases">
        <title>The genome of Intoshia linei affirms orthonectids as highly simplified spiralians.</title>
        <authorList>
            <person name="Mikhailov K.V."/>
            <person name="Slusarev G.S."/>
            <person name="Nikitin M.A."/>
            <person name="Logacheva M.D."/>
            <person name="Penin A."/>
            <person name="Aleoshin V."/>
            <person name="Panchin Y.V."/>
        </authorList>
    </citation>
    <scope>NUCLEOTIDE SEQUENCE [LARGE SCALE GENOMIC DNA]</scope>
    <source>
        <strain evidence="4">Intl2013</strain>
        <tissue evidence="4">Whole animal</tissue>
    </source>
</reference>
<dbReference type="Proteomes" id="UP000078046">
    <property type="component" value="Unassembled WGS sequence"/>
</dbReference>
<dbReference type="GO" id="GO:0016236">
    <property type="term" value="P:macroautophagy"/>
    <property type="evidence" value="ECO:0007669"/>
    <property type="project" value="TreeGrafter"/>
</dbReference>
<gene>
    <name evidence="4" type="ORF">A3Q56_03045</name>
</gene>
<keyword evidence="5" id="KW-1185">Reference proteome</keyword>
<organism evidence="4 5">
    <name type="scientific">Intoshia linei</name>
    <dbReference type="NCBI Taxonomy" id="1819745"/>
    <lineage>
        <taxon>Eukaryota</taxon>
        <taxon>Metazoa</taxon>
        <taxon>Spiralia</taxon>
        <taxon>Lophotrochozoa</taxon>
        <taxon>Mesozoa</taxon>
        <taxon>Orthonectida</taxon>
        <taxon>Rhopaluridae</taxon>
        <taxon>Intoshia</taxon>
    </lineage>
</organism>
<evidence type="ECO:0000313" key="5">
    <source>
        <dbReference type="Proteomes" id="UP000078046"/>
    </source>
</evidence>
<dbReference type="PROSITE" id="PS50236">
    <property type="entry name" value="CHCR"/>
    <property type="match status" value="1"/>
</dbReference>
<dbReference type="PANTHER" id="PTHR12616">
    <property type="entry name" value="VACUOLAR PROTEIN SORTING VPS41"/>
    <property type="match status" value="1"/>
</dbReference>
<dbReference type="GO" id="GO:0005770">
    <property type="term" value="C:late endosome"/>
    <property type="evidence" value="ECO:0007669"/>
    <property type="project" value="TreeGrafter"/>
</dbReference>
<comment type="caution">
    <text evidence="4">The sequence shown here is derived from an EMBL/GenBank/DDBJ whole genome shotgun (WGS) entry which is preliminary data.</text>
</comment>
<dbReference type="OrthoDB" id="244107at2759"/>
<dbReference type="InterPro" id="IPR045111">
    <property type="entry name" value="Vps41/Vps8"/>
</dbReference>
<dbReference type="Gene3D" id="1.25.40.10">
    <property type="entry name" value="Tetratricopeptide repeat domain"/>
    <property type="match status" value="1"/>
</dbReference>
<keyword evidence="2" id="KW-0653">Protein transport</keyword>
<evidence type="ECO:0000313" key="4">
    <source>
        <dbReference type="EMBL" id="OAF69223.1"/>
    </source>
</evidence>
<name>A0A177B6F0_9BILA</name>
<proteinExistence type="predicted"/>
<sequence>MEATDLSVFTFESRRCLAILPMKDFINKAFCFADNSFLALISEIYSSNSEIQVFTSTLNSPTSFNKVFGLTTCDSDSSLINLTGSRQTFIIAFFMPFLIMKKSVSKIFVKTLPGNTYALKDRFDHFQNVNVKFIEMVYSIKTNYLIYDLCSFSNSIAVITGSDIDENDDTLMDRPHIRLLSSSENTYDETDDVLCIQKYEETDSLNFHLLSNDETLLIYSPHDIIRAMPPTVDDKIYWLQEHERFKEALTLAQQNPGQLLHYTLIDIGMQYLSYLTEHEQYELACQSMADILGNRVDLWESEIYFYSNSFANLEILVPYIPYKTLVLTTKGYNHVLSYFFKGEKYELMRKYLKVWPSNLYNEQEFFDLISDKLKELSLNNSTNKNDAKDGKVNEDIKSLFKSLAYFHILNKDYGQAIVSTVSELTDYSKHLSSYLNMMFSKDPMLTYDFHPLQLHLYAEFHPERLGHFLRNSSNYSLKEALDVTKSTNNMKETVYLLNRTGNSREALRLIVNQLVNVEIAVKFVLDSGDKKLIIHLFELIVCKPKLICTFLDIIGIRVNLIPFFDLIAVGCQIPGIRLSLMKCLDNYHQHLSLLEQTKRILERDIFKTFQEILDFNKEQCIKFQDDVCNICCGALEGIL</sequence>
<protein>
    <submittedName>
        <fullName evidence="4">Vacuolar protein sorting-associated protein 41</fullName>
    </submittedName>
</protein>
<evidence type="ECO:0000256" key="2">
    <source>
        <dbReference type="ARBA" id="ARBA00022927"/>
    </source>
</evidence>
<dbReference type="Pfam" id="PF23556">
    <property type="entry name" value="TPR_Vps41"/>
    <property type="match status" value="2"/>
</dbReference>
<dbReference type="GO" id="GO:0034058">
    <property type="term" value="P:endosomal vesicle fusion"/>
    <property type="evidence" value="ECO:0007669"/>
    <property type="project" value="TreeGrafter"/>
</dbReference>
<dbReference type="PANTHER" id="PTHR12616:SF1">
    <property type="entry name" value="VACUOLAR PROTEIN SORTING-ASSOCIATED PROTEIN 41 HOMOLOG"/>
    <property type="match status" value="1"/>
</dbReference>
<dbReference type="GO" id="GO:0006623">
    <property type="term" value="P:protein targeting to vacuole"/>
    <property type="evidence" value="ECO:0007669"/>
    <property type="project" value="InterPro"/>
</dbReference>
<evidence type="ECO:0000256" key="1">
    <source>
        <dbReference type="ARBA" id="ARBA00022448"/>
    </source>
</evidence>
<dbReference type="InterPro" id="IPR011990">
    <property type="entry name" value="TPR-like_helical_dom_sf"/>
</dbReference>
<dbReference type="GO" id="GO:0009267">
    <property type="term" value="P:cellular response to starvation"/>
    <property type="evidence" value="ECO:0007669"/>
    <property type="project" value="TreeGrafter"/>
</dbReference>